<accession>A0A840IFX6</accession>
<reference evidence="2 3" key="1">
    <citation type="submission" date="2020-08" db="EMBL/GenBank/DDBJ databases">
        <title>Genomic Encyclopedia of Archaeal and Bacterial Type Strains, Phase II (KMG-II): from individual species to whole genera.</title>
        <authorList>
            <person name="Goeker M."/>
        </authorList>
    </citation>
    <scope>NUCLEOTIDE SEQUENCE [LARGE SCALE GENOMIC DNA]</scope>
    <source>
        <strain evidence="2 3">DSM 23288</strain>
    </source>
</reference>
<dbReference type="EMBL" id="JACHNU010000004">
    <property type="protein sequence ID" value="MBB4663706.1"/>
    <property type="molecule type" value="Genomic_DNA"/>
</dbReference>
<proteinExistence type="predicted"/>
<evidence type="ECO:0000256" key="1">
    <source>
        <dbReference type="SAM" id="MobiDB-lite"/>
    </source>
</evidence>
<keyword evidence="3" id="KW-1185">Reference proteome</keyword>
<gene>
    <name evidence="2" type="ORF">BDZ31_003301</name>
</gene>
<evidence type="ECO:0000313" key="3">
    <source>
        <dbReference type="Proteomes" id="UP000585272"/>
    </source>
</evidence>
<protein>
    <submittedName>
        <fullName evidence="2">Uncharacterized protein</fullName>
    </submittedName>
</protein>
<organism evidence="2 3">
    <name type="scientific">Conexibacter arvalis</name>
    <dbReference type="NCBI Taxonomy" id="912552"/>
    <lineage>
        <taxon>Bacteria</taxon>
        <taxon>Bacillati</taxon>
        <taxon>Actinomycetota</taxon>
        <taxon>Thermoleophilia</taxon>
        <taxon>Solirubrobacterales</taxon>
        <taxon>Conexibacteraceae</taxon>
        <taxon>Conexibacter</taxon>
    </lineage>
</organism>
<dbReference type="RefSeq" id="WP_183343418.1">
    <property type="nucleotide sequence ID" value="NZ_JACHNU010000004.1"/>
</dbReference>
<dbReference type="AlphaFoldDB" id="A0A840IFX6"/>
<sequence>MSDAPAQISLLGLDEPPAAPPEPARPQRLSSKGIAPGDLVEVDKKGRRFHALVVSLEQRDSGRFELSLRPLDNRISYRSATVREVVGLWRRAVLPQRD</sequence>
<evidence type="ECO:0000313" key="2">
    <source>
        <dbReference type="EMBL" id="MBB4663706.1"/>
    </source>
</evidence>
<comment type="caution">
    <text evidence="2">The sequence shown here is derived from an EMBL/GenBank/DDBJ whole genome shotgun (WGS) entry which is preliminary data.</text>
</comment>
<name>A0A840IFX6_9ACTN</name>
<dbReference type="Proteomes" id="UP000585272">
    <property type="component" value="Unassembled WGS sequence"/>
</dbReference>
<feature type="region of interest" description="Disordered" evidence="1">
    <location>
        <begin position="1"/>
        <end position="33"/>
    </location>
</feature>